<reference evidence="1" key="1">
    <citation type="submission" date="2022-01" db="EMBL/GenBank/DDBJ databases">
        <title>Jiella avicenniae sp. nov., a novel endophytic bacterium isolated from bark of Avicennia marina.</title>
        <authorList>
            <person name="Tuo L."/>
        </authorList>
    </citation>
    <scope>NUCLEOTIDE SEQUENCE</scope>
    <source>
        <strain evidence="1">CBK1P-4</strain>
    </source>
</reference>
<name>A0A9X1P020_9HYPH</name>
<gene>
    <name evidence="1" type="ORF">LZD57_13355</name>
</gene>
<evidence type="ECO:0000313" key="2">
    <source>
        <dbReference type="Proteomes" id="UP001139035"/>
    </source>
</evidence>
<organism evidence="1 2">
    <name type="scientific">Jiella avicenniae</name>
    <dbReference type="NCBI Taxonomy" id="2907202"/>
    <lineage>
        <taxon>Bacteria</taxon>
        <taxon>Pseudomonadati</taxon>
        <taxon>Pseudomonadota</taxon>
        <taxon>Alphaproteobacteria</taxon>
        <taxon>Hyphomicrobiales</taxon>
        <taxon>Aurantimonadaceae</taxon>
        <taxon>Jiella</taxon>
    </lineage>
</organism>
<accession>A0A9X1P020</accession>
<comment type="caution">
    <text evidence="1">The sequence shown here is derived from an EMBL/GenBank/DDBJ whole genome shotgun (WGS) entry which is preliminary data.</text>
</comment>
<dbReference type="AlphaFoldDB" id="A0A9X1P020"/>
<dbReference type="Proteomes" id="UP001139035">
    <property type="component" value="Unassembled WGS sequence"/>
</dbReference>
<sequence>MAQYRRLEGEREEGQIVVRLVEEGDMVKAMIVGHRDTGDVTEPTIFPSEEMDPEEAFRTVENQREMLGDTEVLVEMEVGVEWDPRWGELAE</sequence>
<protein>
    <submittedName>
        <fullName evidence="1">Uncharacterized protein</fullName>
    </submittedName>
</protein>
<dbReference type="RefSeq" id="WP_233719981.1">
    <property type="nucleotide sequence ID" value="NZ_JAJUWU010000013.1"/>
</dbReference>
<keyword evidence="2" id="KW-1185">Reference proteome</keyword>
<proteinExistence type="predicted"/>
<dbReference type="EMBL" id="JAJUWU010000013">
    <property type="protein sequence ID" value="MCE7028980.1"/>
    <property type="molecule type" value="Genomic_DNA"/>
</dbReference>
<evidence type="ECO:0000313" key="1">
    <source>
        <dbReference type="EMBL" id="MCE7028980.1"/>
    </source>
</evidence>